<dbReference type="AlphaFoldDB" id="A0A0X8HU24"/>
<dbReference type="Proteomes" id="UP000243052">
    <property type="component" value="Chromosome v"/>
</dbReference>
<dbReference type="RefSeq" id="XP_017988486.1">
    <property type="nucleotide sequence ID" value="XM_018132997.1"/>
</dbReference>
<accession>A0A0X8HU24</accession>
<reference evidence="1 2" key="1">
    <citation type="submission" date="2016-01" db="EMBL/GenBank/DDBJ databases">
        <title>Genome sequence of the yeast Holleya sinecauda.</title>
        <authorList>
            <person name="Dietrich F.S."/>
        </authorList>
    </citation>
    <scope>NUCLEOTIDE SEQUENCE [LARGE SCALE GENOMIC DNA]</scope>
    <source>
        <strain evidence="1 2">ATCC 58844</strain>
    </source>
</reference>
<dbReference type="EMBL" id="CP014245">
    <property type="protein sequence ID" value="AMD21490.1"/>
    <property type="molecule type" value="Genomic_DNA"/>
</dbReference>
<organism evidence="1 2">
    <name type="scientific">Eremothecium sinecaudum</name>
    <dbReference type="NCBI Taxonomy" id="45286"/>
    <lineage>
        <taxon>Eukaryota</taxon>
        <taxon>Fungi</taxon>
        <taxon>Dikarya</taxon>
        <taxon>Ascomycota</taxon>
        <taxon>Saccharomycotina</taxon>
        <taxon>Saccharomycetes</taxon>
        <taxon>Saccharomycetales</taxon>
        <taxon>Saccharomycetaceae</taxon>
        <taxon>Eremothecium</taxon>
    </lineage>
</organism>
<dbReference type="OrthoDB" id="4035094at2759"/>
<name>A0A0X8HU24_9SACH</name>
<sequence>MESYAMDASEKSRLAQRKARFSKAANESILANPLADRGLLSRMGPTSNNSSINKLLDSFSAKESLLVELETLYTKSPNAEVLGHGLCKLRQIIVSNGAKEFATDQALSDLSYRLFKLSVEYHSSQEQWLQVGFCLKYISDNLAHLESASDYQACLVVYTASMESDAALALDRLQQYLSPKSNLYHICLQLIKGTASPNIQWFKAVYEMPEDCILRKFIISQTPIFRTYQAETLRILSRSYRQFPLAAIERQWFYGLSWNSTAKKELEKWPVANGIVKFFQTTGTR</sequence>
<evidence type="ECO:0000313" key="2">
    <source>
        <dbReference type="Proteomes" id="UP000243052"/>
    </source>
</evidence>
<dbReference type="GeneID" id="28724780"/>
<proteinExistence type="predicted"/>
<evidence type="ECO:0000313" key="1">
    <source>
        <dbReference type="EMBL" id="AMD21490.1"/>
    </source>
</evidence>
<gene>
    <name evidence="1" type="ORF">AW171_hschr53442</name>
</gene>
<keyword evidence="2" id="KW-1185">Reference proteome</keyword>
<protein>
    <submittedName>
        <fullName evidence="1">HER212Cp</fullName>
    </submittedName>
</protein>